<evidence type="ECO:0000256" key="1">
    <source>
        <dbReference type="PROSITE-ProRule" id="PRU00023"/>
    </source>
</evidence>
<feature type="compositionally biased region" description="Gly residues" evidence="2">
    <location>
        <begin position="1"/>
        <end position="12"/>
    </location>
</feature>
<feature type="region of interest" description="Disordered" evidence="2">
    <location>
        <begin position="1"/>
        <end position="74"/>
    </location>
</feature>
<dbReference type="AlphaFoldDB" id="A0AAW1MH18"/>
<reference evidence="3 4" key="1">
    <citation type="journal article" date="2024" name="BMC Genomics">
        <title>De novo assembly and annotation of Popillia japonica's genome with initial clues to its potential as an invasive pest.</title>
        <authorList>
            <person name="Cucini C."/>
            <person name="Boschi S."/>
            <person name="Funari R."/>
            <person name="Cardaioli E."/>
            <person name="Iannotti N."/>
            <person name="Marturano G."/>
            <person name="Paoli F."/>
            <person name="Bruttini M."/>
            <person name="Carapelli A."/>
            <person name="Frati F."/>
            <person name="Nardi F."/>
        </authorList>
    </citation>
    <scope>NUCLEOTIDE SEQUENCE [LARGE SCALE GENOMIC DNA]</scope>
    <source>
        <strain evidence="3">DMR45628</strain>
    </source>
</reference>
<dbReference type="PROSITE" id="PS50088">
    <property type="entry name" value="ANK_REPEAT"/>
    <property type="match status" value="1"/>
</dbReference>
<dbReference type="SUPFAM" id="SSF48403">
    <property type="entry name" value="Ankyrin repeat"/>
    <property type="match status" value="1"/>
</dbReference>
<accession>A0AAW1MH18</accession>
<gene>
    <name evidence="3" type="ORF">QE152_g5754</name>
</gene>
<dbReference type="PROSITE" id="PS50297">
    <property type="entry name" value="ANK_REP_REGION"/>
    <property type="match status" value="1"/>
</dbReference>
<comment type="caution">
    <text evidence="3">The sequence shown here is derived from an EMBL/GenBank/DDBJ whole genome shotgun (WGS) entry which is preliminary data.</text>
</comment>
<dbReference type="InterPro" id="IPR002110">
    <property type="entry name" value="Ankyrin_rpt"/>
</dbReference>
<organism evidence="3 4">
    <name type="scientific">Popillia japonica</name>
    <name type="common">Japanese beetle</name>
    <dbReference type="NCBI Taxonomy" id="7064"/>
    <lineage>
        <taxon>Eukaryota</taxon>
        <taxon>Metazoa</taxon>
        <taxon>Ecdysozoa</taxon>
        <taxon>Arthropoda</taxon>
        <taxon>Hexapoda</taxon>
        <taxon>Insecta</taxon>
        <taxon>Pterygota</taxon>
        <taxon>Neoptera</taxon>
        <taxon>Endopterygota</taxon>
        <taxon>Coleoptera</taxon>
        <taxon>Polyphaga</taxon>
        <taxon>Scarabaeiformia</taxon>
        <taxon>Scarabaeidae</taxon>
        <taxon>Rutelinae</taxon>
        <taxon>Popillia</taxon>
    </lineage>
</organism>
<evidence type="ECO:0008006" key="5">
    <source>
        <dbReference type="Google" id="ProtNLM"/>
    </source>
</evidence>
<dbReference type="Proteomes" id="UP001458880">
    <property type="component" value="Unassembled WGS sequence"/>
</dbReference>
<evidence type="ECO:0000313" key="3">
    <source>
        <dbReference type="EMBL" id="KAK9746845.1"/>
    </source>
</evidence>
<sequence>MSQTGGKKGGGAAKANAKDTSGNKNDESKDPKGQINKTGSKDNLKDNKDETGSNAEADDTPASKPQSAGASTRDAAQKIMVLCQKGEWGPVDQLLKSMEKAIANAGDDANTIPLLGVADLATGMTPLMYAVKDNRTSLLDKLIDLGSDVGARNNVSC</sequence>
<evidence type="ECO:0000313" key="4">
    <source>
        <dbReference type="Proteomes" id="UP001458880"/>
    </source>
</evidence>
<proteinExistence type="predicted"/>
<dbReference type="Pfam" id="PF00023">
    <property type="entry name" value="Ank"/>
    <property type="match status" value="1"/>
</dbReference>
<feature type="repeat" description="ANK" evidence="1">
    <location>
        <begin position="122"/>
        <end position="154"/>
    </location>
</feature>
<dbReference type="InterPro" id="IPR036770">
    <property type="entry name" value="Ankyrin_rpt-contain_sf"/>
</dbReference>
<keyword evidence="1" id="KW-0040">ANK repeat</keyword>
<keyword evidence="4" id="KW-1185">Reference proteome</keyword>
<feature type="compositionally biased region" description="Basic and acidic residues" evidence="2">
    <location>
        <begin position="39"/>
        <end position="51"/>
    </location>
</feature>
<dbReference type="EMBL" id="JASPKY010000036">
    <property type="protein sequence ID" value="KAK9746845.1"/>
    <property type="molecule type" value="Genomic_DNA"/>
</dbReference>
<name>A0AAW1MH18_POPJA</name>
<dbReference type="Gene3D" id="1.25.40.20">
    <property type="entry name" value="Ankyrin repeat-containing domain"/>
    <property type="match status" value="1"/>
</dbReference>
<protein>
    <recommendedName>
        <fullName evidence="5">Ankyrin repeat protein</fullName>
    </recommendedName>
</protein>
<evidence type="ECO:0000256" key="2">
    <source>
        <dbReference type="SAM" id="MobiDB-lite"/>
    </source>
</evidence>